<name>A0A1A5ZXR9_9TREE</name>
<dbReference type="VEuPathDB" id="FungiDB:I303_07364"/>
<gene>
    <name evidence="1" type="ORF">I303_07364</name>
    <name evidence="2" type="ORF">I303_108309</name>
</gene>
<evidence type="ECO:0008006" key="4">
    <source>
        <dbReference type="Google" id="ProtNLM"/>
    </source>
</evidence>
<proteinExistence type="predicted"/>
<dbReference type="GeneID" id="28971063"/>
<protein>
    <recommendedName>
        <fullName evidence="4">F-box domain-containing protein</fullName>
    </recommendedName>
</protein>
<dbReference type="RefSeq" id="XP_018260444.1">
    <property type="nucleotide sequence ID" value="XM_018410634.1"/>
</dbReference>
<evidence type="ECO:0000313" key="2">
    <source>
        <dbReference type="EMBL" id="WWC65688.1"/>
    </source>
</evidence>
<organism evidence="1">
    <name type="scientific">Kwoniella dejecticola CBS 10117</name>
    <dbReference type="NCBI Taxonomy" id="1296121"/>
    <lineage>
        <taxon>Eukaryota</taxon>
        <taxon>Fungi</taxon>
        <taxon>Dikarya</taxon>
        <taxon>Basidiomycota</taxon>
        <taxon>Agaricomycotina</taxon>
        <taxon>Tremellomycetes</taxon>
        <taxon>Tremellales</taxon>
        <taxon>Cryptococcaceae</taxon>
        <taxon>Kwoniella</taxon>
    </lineage>
</organism>
<reference evidence="1" key="1">
    <citation type="submission" date="2013-07" db="EMBL/GenBank/DDBJ databases">
        <title>The Genome Sequence of Cryptococcus dejecticola CBS10117.</title>
        <authorList>
            <consortium name="The Broad Institute Genome Sequencing Platform"/>
            <person name="Cuomo C."/>
            <person name="Litvintseva A."/>
            <person name="Chen Y."/>
            <person name="Heitman J."/>
            <person name="Sun S."/>
            <person name="Springer D."/>
            <person name="Dromer F."/>
            <person name="Young S.K."/>
            <person name="Zeng Q."/>
            <person name="Gargeya S."/>
            <person name="Fitzgerald M."/>
            <person name="Abouelleil A."/>
            <person name="Alvarado L."/>
            <person name="Berlin A.M."/>
            <person name="Chapman S.B."/>
            <person name="Dewar J."/>
            <person name="Goldberg J."/>
            <person name="Griggs A."/>
            <person name="Gujja S."/>
            <person name="Hansen M."/>
            <person name="Howarth C."/>
            <person name="Imamovic A."/>
            <person name="Larimer J."/>
            <person name="McCowan C."/>
            <person name="Murphy C."/>
            <person name="Pearson M."/>
            <person name="Priest M."/>
            <person name="Roberts A."/>
            <person name="Saif S."/>
            <person name="Shea T."/>
            <person name="Sykes S."/>
            <person name="Wortman J."/>
            <person name="Nusbaum C."/>
            <person name="Birren B."/>
        </authorList>
    </citation>
    <scope>NUCLEOTIDE SEQUENCE [LARGE SCALE GENOMIC DNA]</scope>
    <source>
        <strain evidence="1">CBS 10117</strain>
    </source>
</reference>
<dbReference type="EMBL" id="KI894035">
    <property type="protein sequence ID" value="OBR82602.1"/>
    <property type="molecule type" value="Genomic_DNA"/>
</dbReference>
<keyword evidence="3" id="KW-1185">Reference proteome</keyword>
<dbReference type="Proteomes" id="UP000078595">
    <property type="component" value="Chromosome 11"/>
</dbReference>
<reference evidence="2" key="2">
    <citation type="submission" date="2013-07" db="EMBL/GenBank/DDBJ databases">
        <authorList>
            <consortium name="The Broad Institute Genome Sequencing Platform"/>
            <person name="Cuomo C."/>
            <person name="Litvintseva A."/>
            <person name="Chen Y."/>
            <person name="Heitman J."/>
            <person name="Sun S."/>
            <person name="Springer D."/>
            <person name="Dromer F."/>
            <person name="Young S.K."/>
            <person name="Zeng Q."/>
            <person name="Gargeya S."/>
            <person name="Fitzgerald M."/>
            <person name="Abouelleil A."/>
            <person name="Alvarado L."/>
            <person name="Berlin A.M."/>
            <person name="Chapman S.B."/>
            <person name="Dewar J."/>
            <person name="Goldberg J."/>
            <person name="Griggs A."/>
            <person name="Gujja S."/>
            <person name="Hansen M."/>
            <person name="Howarth C."/>
            <person name="Imamovic A."/>
            <person name="Larimer J."/>
            <person name="McCowan C."/>
            <person name="Murphy C."/>
            <person name="Pearson M."/>
            <person name="Priest M."/>
            <person name="Roberts A."/>
            <person name="Saif S."/>
            <person name="Shea T."/>
            <person name="Sykes S."/>
            <person name="Wortman J."/>
            <person name="Nusbaum C."/>
            <person name="Birren B."/>
        </authorList>
    </citation>
    <scope>NUCLEOTIDE SEQUENCE</scope>
    <source>
        <strain evidence="2">CBS 10117</strain>
    </source>
</reference>
<dbReference type="EMBL" id="CP144540">
    <property type="protein sequence ID" value="WWC65688.1"/>
    <property type="molecule type" value="Genomic_DNA"/>
</dbReference>
<evidence type="ECO:0000313" key="1">
    <source>
        <dbReference type="EMBL" id="OBR82602.1"/>
    </source>
</evidence>
<sequence>MVTETEAPRLPPEILRQVILSTNHPRTLYHLCMVNKYFHESAIPALYHTFTIDGQQQLLSFRDRVPPSKKKLIQKLRVTVYDPFVRSPENDFENNKLIDLKSLEDGQSAGYDNSLSRSITLSLTLILTASTPPSNRPVALPVDMEASADDFGIAMNVSMRKTHALSNIIVPEGGLKVLNLHIIDGQSHNLVGRWSYGSVLLHTTIDNMTYWKRCEELHITRAGAVMEITSHIVATSQLRSYTIFSRPTLMTFEKQKASIRKCSQVIAHCPERKEQMVLVMKLDVTAEEKQQLEQLYQNKNNGGKDITLRIDRLEAHELDLEEEDLGLTALFDGRCA</sequence>
<accession>A0A1A5ZXR9</accession>
<dbReference type="AlphaFoldDB" id="A0A1A5ZXR9"/>
<dbReference type="KEGG" id="kdj:28971063"/>
<reference evidence="2" key="3">
    <citation type="submission" date="2024-02" db="EMBL/GenBank/DDBJ databases">
        <title>Comparative genomics of Cryptococcus and Kwoniella reveals pathogenesis evolution and contrasting modes of karyotype evolution via chromosome fusion or intercentromeric recombination.</title>
        <authorList>
            <person name="Coelho M.A."/>
            <person name="David-Palma M."/>
            <person name="Shea T."/>
            <person name="Bowers K."/>
            <person name="McGinley-Smith S."/>
            <person name="Mohammad A.W."/>
            <person name="Gnirke A."/>
            <person name="Yurkov A.M."/>
            <person name="Nowrousian M."/>
            <person name="Sun S."/>
            <person name="Cuomo C.A."/>
            <person name="Heitman J."/>
        </authorList>
    </citation>
    <scope>NUCLEOTIDE SEQUENCE</scope>
    <source>
        <strain evidence="2">CBS 10117</strain>
    </source>
</reference>
<evidence type="ECO:0000313" key="3">
    <source>
        <dbReference type="Proteomes" id="UP000078595"/>
    </source>
</evidence>